<accession>A0A2I1HQB6</accession>
<dbReference type="VEuPathDB" id="FungiDB:FUN_009518"/>
<comment type="caution">
    <text evidence="3">The sequence shown here is derived from an EMBL/GenBank/DDBJ whole genome shotgun (WGS) entry which is preliminary data.</text>
</comment>
<keyword evidence="4" id="KW-1185">Reference proteome</keyword>
<reference evidence="3 4" key="1">
    <citation type="submission" date="2015-10" db="EMBL/GenBank/DDBJ databases">
        <title>Genome analyses suggest a sexual origin of heterokaryosis in a supposedly ancient asexual fungus.</title>
        <authorList>
            <person name="Ropars J."/>
            <person name="Sedzielewska K."/>
            <person name="Noel J."/>
            <person name="Charron P."/>
            <person name="Farinelli L."/>
            <person name="Marton T."/>
            <person name="Kruger M."/>
            <person name="Pelin A."/>
            <person name="Brachmann A."/>
            <person name="Corradi N."/>
        </authorList>
    </citation>
    <scope>NUCLEOTIDE SEQUENCE [LARGE SCALE GENOMIC DNA]</scope>
    <source>
        <strain evidence="3 4">A4</strain>
    </source>
</reference>
<evidence type="ECO:0000256" key="1">
    <source>
        <dbReference type="SAM" id="Coils"/>
    </source>
</evidence>
<feature type="coiled-coil region" evidence="1">
    <location>
        <begin position="15"/>
        <end position="49"/>
    </location>
</feature>
<dbReference type="EMBL" id="LLXI01004910">
    <property type="protein sequence ID" value="PKY61084.1"/>
    <property type="molecule type" value="Genomic_DNA"/>
</dbReference>
<name>A0A2I1HQB6_9GLOM</name>
<keyword evidence="1" id="KW-0175">Coiled coil</keyword>
<protein>
    <submittedName>
        <fullName evidence="3">Uncharacterized protein</fullName>
    </submittedName>
</protein>
<evidence type="ECO:0000313" key="4">
    <source>
        <dbReference type="Proteomes" id="UP000234323"/>
    </source>
</evidence>
<organism evidence="3 4">
    <name type="scientific">Rhizophagus irregularis</name>
    <dbReference type="NCBI Taxonomy" id="588596"/>
    <lineage>
        <taxon>Eukaryota</taxon>
        <taxon>Fungi</taxon>
        <taxon>Fungi incertae sedis</taxon>
        <taxon>Mucoromycota</taxon>
        <taxon>Glomeromycotina</taxon>
        <taxon>Glomeromycetes</taxon>
        <taxon>Glomerales</taxon>
        <taxon>Glomeraceae</taxon>
        <taxon>Rhizophagus</taxon>
    </lineage>
</organism>
<proteinExistence type="predicted"/>
<dbReference type="AlphaFoldDB" id="A0A2I1HQB6"/>
<evidence type="ECO:0000313" key="3">
    <source>
        <dbReference type="EMBL" id="PKY61084.1"/>
    </source>
</evidence>
<gene>
    <name evidence="3" type="ORF">RhiirA4_485580</name>
</gene>
<evidence type="ECO:0000256" key="2">
    <source>
        <dbReference type="SAM" id="MobiDB-lite"/>
    </source>
</evidence>
<feature type="compositionally biased region" description="Basic and acidic residues" evidence="2">
    <location>
        <begin position="159"/>
        <end position="171"/>
    </location>
</feature>
<dbReference type="Proteomes" id="UP000234323">
    <property type="component" value="Unassembled WGS sequence"/>
</dbReference>
<sequence length="183" mass="22229">MSNLYRNISEEKERMKRACRIQQQHEERLREYNRNEEFLQSQKKLKENADYFGTNYYTLRRRKLATDILTHKSDYFHTRMTDLTKRLNGRVDVALNVQLRKEMETFETFFTHQTSQGTQTYSDIAKEFIDEVTSDDTKELERRPRKRNDASLVKNFFSRNEDRYKRNRPSEESPDYTASRTQI</sequence>
<feature type="region of interest" description="Disordered" evidence="2">
    <location>
        <begin position="139"/>
        <end position="183"/>
    </location>
</feature>